<evidence type="ECO:0000256" key="11">
    <source>
        <dbReference type="ARBA" id="ARBA00023136"/>
    </source>
</evidence>
<evidence type="ECO:0000313" key="17">
    <source>
        <dbReference type="Proteomes" id="UP000001593"/>
    </source>
</evidence>
<dbReference type="CDD" id="cd20803">
    <property type="entry name" value="C1_DGKtheta_typeV_rpt1"/>
    <property type="match status" value="1"/>
</dbReference>
<organism evidence="16 17">
    <name type="scientific">Nematostella vectensis</name>
    <name type="common">Starlet sea anemone</name>
    <dbReference type="NCBI Taxonomy" id="45351"/>
    <lineage>
        <taxon>Eukaryota</taxon>
        <taxon>Metazoa</taxon>
        <taxon>Cnidaria</taxon>
        <taxon>Anthozoa</taxon>
        <taxon>Hexacorallia</taxon>
        <taxon>Actiniaria</taxon>
        <taxon>Edwardsiidae</taxon>
        <taxon>Nematostella</taxon>
    </lineage>
</organism>
<dbReference type="InterPro" id="IPR001206">
    <property type="entry name" value="Diacylglycerol_kinase_cat_dom"/>
</dbReference>
<dbReference type="InterPro" id="IPR016064">
    <property type="entry name" value="NAD/diacylglycerol_kinase_sf"/>
</dbReference>
<comment type="subcellular location">
    <subcellularLocation>
        <location evidence="1">Membrane</location>
    </subcellularLocation>
</comment>
<dbReference type="PROSITE" id="PS50200">
    <property type="entry name" value="RA"/>
    <property type="match status" value="2"/>
</dbReference>
<dbReference type="SMART" id="SM00109">
    <property type="entry name" value="C1"/>
    <property type="match status" value="3"/>
</dbReference>
<feature type="domain" description="Phorbol-ester/DAG-type" evidence="13">
    <location>
        <begin position="34"/>
        <end position="84"/>
    </location>
</feature>
<keyword evidence="6 12" id="KW-0547">Nucleotide-binding</keyword>
<evidence type="ECO:0000313" key="16">
    <source>
        <dbReference type="EMBL" id="EDO34591.1"/>
    </source>
</evidence>
<dbReference type="InterPro" id="IPR002219">
    <property type="entry name" value="PKC_DAG/PE"/>
</dbReference>
<sequence length="885" mass="99408">MSFSYYTNTSSQSLARPLSAPILDEAFQAHGQSGHRFVRKTFTRPTYCHHCTDMLWGFTNQGFMCDVCNFVTHDRCMIFVTIPCVSIATTLVKIPVAHTWSGLSFSFRKKFCSVCRRRLEDIPAFRCQVCDYYVHEACQDFSVTDCKQSATYVPFLGKRAVKQDHHWREGNFSASSKCVSCKHSCGSGECLASLKCSWCAQSSHTNCSQLLPKECHYGYLHRVSLPPFCVSFPDKTPKPRHFHTFSERGVQKGFSRFYRMKKIKVYDGNLTSPRASKSVTVPRNAKISKVLDETLKSFHINDDPDNYYLAKAVDERKPLDPEEIPVQFPEKESKPLIFLRIKSADKRKGYIRIYAGTEIDVPVLFKTLPVIASTSVSDIISVAMKKFGIWNQNQEDYALTEVHLIKGVQERVMEAHECPWKTLMDIRKQSIRDMKLTRFYLRRRNSPLGPVTMCIGDLPTSMDRSKYEIMLNGVLGERMLSSKFLFEIGSHSIIHKNPDGYEGVTALTKLRRTPIDGKTAFVKILPSMHPEVLPPESDPLLVFVNCKSGGGQGDDILSAFQRLLNPHQVYNLMDGGPLPGLYAFKDLPRFRILICGGDGTVGWVLSCLDDVSTALTYKKPPSAIVPLGTGNDMSRVLQWGSGYSSGDTPLSLLIAVDHAEVVHLDRWFVMFDSVDSLSDMKSNVSAIGLTAGREEEPNMFVMNNYLGIGIDADLCLDFHLRREEAPEKFTSRLRNKGVYFRVGLRKMANKTKWVFSEEVEIEVDGEKLQLPTLEGIVILNIGSWAAGADLWGPDKDDEFRPSSYCDCLVEVVGLTGVMQMGQIQSGIRSGVRLAQGAQINIKLKCEIPVQIDGEPWMQSPGNVIIRPALMQVTIATSCHTRTCNL</sequence>
<evidence type="ECO:0000256" key="10">
    <source>
        <dbReference type="ARBA" id="ARBA00022840"/>
    </source>
</evidence>
<dbReference type="FunFam" id="3.40.50.10330:FF:000012">
    <property type="entry name" value="Diacylglycerol kinase"/>
    <property type="match status" value="1"/>
</dbReference>
<feature type="domain" description="Phorbol-ester/DAG-type" evidence="13">
    <location>
        <begin position="164"/>
        <end position="215"/>
    </location>
</feature>
<keyword evidence="7" id="KW-0863">Zinc-finger</keyword>
<dbReference type="GO" id="GO:0004143">
    <property type="term" value="F:ATP-dependent diacylglycerol kinase activity"/>
    <property type="evidence" value="ECO:0000318"/>
    <property type="project" value="GO_Central"/>
</dbReference>
<dbReference type="PROSITE" id="PS00479">
    <property type="entry name" value="ZF_DAG_PE_1"/>
    <property type="match status" value="2"/>
</dbReference>
<keyword evidence="3 12" id="KW-0808">Transferase</keyword>
<comment type="catalytic activity">
    <reaction evidence="12">
        <text>a 1,2-diacyl-sn-glycerol + ATP = a 1,2-diacyl-sn-glycero-3-phosphate + ADP + H(+)</text>
        <dbReference type="Rhea" id="RHEA:10272"/>
        <dbReference type="ChEBI" id="CHEBI:15378"/>
        <dbReference type="ChEBI" id="CHEBI:17815"/>
        <dbReference type="ChEBI" id="CHEBI:30616"/>
        <dbReference type="ChEBI" id="CHEBI:58608"/>
        <dbReference type="ChEBI" id="CHEBI:456216"/>
        <dbReference type="EC" id="2.7.1.107"/>
    </reaction>
</comment>
<keyword evidence="10 12" id="KW-0067">ATP-binding</keyword>
<dbReference type="PANTHER" id="PTHR11255">
    <property type="entry name" value="DIACYLGLYCEROL KINASE"/>
    <property type="match status" value="1"/>
</dbReference>
<accession>A7SNX6</accession>
<evidence type="ECO:0000256" key="9">
    <source>
        <dbReference type="ARBA" id="ARBA00022833"/>
    </source>
</evidence>
<keyword evidence="17" id="KW-1185">Reference proteome</keyword>
<dbReference type="Pfam" id="PF00781">
    <property type="entry name" value="DAGK_cat"/>
    <property type="match status" value="1"/>
</dbReference>
<keyword evidence="11" id="KW-0472">Membrane</keyword>
<dbReference type="PhylomeDB" id="A7SNX6"/>
<dbReference type="SUPFAM" id="SSF54236">
    <property type="entry name" value="Ubiquitin-like"/>
    <property type="match status" value="2"/>
</dbReference>
<dbReference type="PRINTS" id="PR00008">
    <property type="entry name" value="DAGPEDOMAIN"/>
</dbReference>
<dbReference type="Gene3D" id="2.60.200.40">
    <property type="match status" value="1"/>
</dbReference>
<dbReference type="Pfam" id="PF00788">
    <property type="entry name" value="RA"/>
    <property type="match status" value="2"/>
</dbReference>
<dbReference type="FunFam" id="2.60.200.40:FF:000004">
    <property type="entry name" value="Diacylglycerol kinase"/>
    <property type="match status" value="1"/>
</dbReference>
<name>A7SNX6_NEMVE</name>
<dbReference type="EC" id="2.7.1.107" evidence="12"/>
<evidence type="ECO:0000259" key="15">
    <source>
        <dbReference type="PROSITE" id="PS50200"/>
    </source>
</evidence>
<keyword evidence="4" id="KW-0479">Metal-binding</keyword>
<dbReference type="SUPFAM" id="SSF111331">
    <property type="entry name" value="NAD kinase/diacylglycerol kinase-like"/>
    <property type="match status" value="1"/>
</dbReference>
<feature type="domain" description="DAGKc" evidence="14">
    <location>
        <begin position="535"/>
        <end position="673"/>
    </location>
</feature>
<dbReference type="PROSITE" id="PS50146">
    <property type="entry name" value="DAGK"/>
    <property type="match status" value="1"/>
</dbReference>
<dbReference type="SUPFAM" id="SSF57889">
    <property type="entry name" value="Cysteine-rich domain"/>
    <property type="match status" value="3"/>
</dbReference>
<dbReference type="PANTHER" id="PTHR11255:SF54">
    <property type="entry name" value="DIACYLGLYCEROL KINASE THETA"/>
    <property type="match status" value="1"/>
</dbReference>
<dbReference type="Pfam" id="PF00609">
    <property type="entry name" value="DAGK_acc"/>
    <property type="match status" value="1"/>
</dbReference>
<dbReference type="SMART" id="SM00314">
    <property type="entry name" value="RA"/>
    <property type="match status" value="2"/>
</dbReference>
<dbReference type="OMA" id="TCKDLWK"/>
<evidence type="ECO:0000256" key="4">
    <source>
        <dbReference type="ARBA" id="ARBA00022723"/>
    </source>
</evidence>
<dbReference type="STRING" id="45351.A7SNX6"/>
<dbReference type="EMBL" id="DS469725">
    <property type="protein sequence ID" value="EDO34591.1"/>
    <property type="molecule type" value="Genomic_DNA"/>
</dbReference>
<dbReference type="InParanoid" id="A7SNX6"/>
<evidence type="ECO:0000259" key="14">
    <source>
        <dbReference type="PROSITE" id="PS50146"/>
    </source>
</evidence>
<evidence type="ECO:0000256" key="2">
    <source>
        <dbReference type="ARBA" id="ARBA00009280"/>
    </source>
</evidence>
<dbReference type="InterPro" id="IPR046349">
    <property type="entry name" value="C1-like_sf"/>
</dbReference>
<dbReference type="GO" id="GO:0035556">
    <property type="term" value="P:intracellular signal transduction"/>
    <property type="evidence" value="ECO:0000318"/>
    <property type="project" value="GO_Central"/>
</dbReference>
<dbReference type="InterPro" id="IPR020454">
    <property type="entry name" value="DAG/PE-bd"/>
</dbReference>
<dbReference type="GO" id="GO:0007200">
    <property type="term" value="P:phospholipase C-activating G protein-coupled receptor signaling pathway"/>
    <property type="evidence" value="ECO:0007669"/>
    <property type="project" value="InterPro"/>
</dbReference>
<reference evidence="16 17" key="1">
    <citation type="journal article" date="2007" name="Science">
        <title>Sea anemone genome reveals ancestral eumetazoan gene repertoire and genomic organization.</title>
        <authorList>
            <person name="Putnam N.H."/>
            <person name="Srivastava M."/>
            <person name="Hellsten U."/>
            <person name="Dirks B."/>
            <person name="Chapman J."/>
            <person name="Salamov A."/>
            <person name="Terry A."/>
            <person name="Shapiro H."/>
            <person name="Lindquist E."/>
            <person name="Kapitonov V.V."/>
            <person name="Jurka J."/>
            <person name="Genikhovich G."/>
            <person name="Grigoriev I.V."/>
            <person name="Lucas S.M."/>
            <person name="Steele R.E."/>
            <person name="Finnerty J.R."/>
            <person name="Technau U."/>
            <person name="Martindale M.Q."/>
            <person name="Rokhsar D.S."/>
        </authorList>
    </citation>
    <scope>NUCLEOTIDE SEQUENCE [LARGE SCALE GENOMIC DNA]</scope>
    <source>
        <strain evidence="17">CH2 X CH6</strain>
    </source>
</reference>
<proteinExistence type="inferred from homology"/>
<dbReference type="Proteomes" id="UP000001593">
    <property type="component" value="Unassembled WGS sequence"/>
</dbReference>
<evidence type="ECO:0000256" key="5">
    <source>
        <dbReference type="ARBA" id="ARBA00022737"/>
    </source>
</evidence>
<dbReference type="Pfam" id="PF00130">
    <property type="entry name" value="C1_1"/>
    <property type="match status" value="3"/>
</dbReference>
<dbReference type="Gene3D" id="3.40.50.10330">
    <property type="entry name" value="Probable inorganic polyphosphate/atp-NAD kinase, domain 1"/>
    <property type="match status" value="1"/>
</dbReference>
<evidence type="ECO:0000256" key="1">
    <source>
        <dbReference type="ARBA" id="ARBA00004370"/>
    </source>
</evidence>
<dbReference type="CDD" id="cd20804">
    <property type="entry name" value="C1_DGKtheta_typeV_rpt2"/>
    <property type="match status" value="1"/>
</dbReference>
<dbReference type="Gene3D" id="3.10.20.90">
    <property type="entry name" value="Phosphatidylinositol 3-kinase Catalytic Subunit, Chain A, domain 1"/>
    <property type="match status" value="2"/>
</dbReference>
<dbReference type="Gene3D" id="3.30.60.20">
    <property type="match status" value="3"/>
</dbReference>
<dbReference type="CDD" id="cd17111">
    <property type="entry name" value="RA1_DAGK-theta"/>
    <property type="match status" value="1"/>
</dbReference>
<dbReference type="InterPro" id="IPR037607">
    <property type="entry name" value="DGK"/>
</dbReference>
<dbReference type="HOGENOM" id="CLU_003770_0_0_1"/>
<gene>
    <name evidence="16" type="ORF">NEMVEDRAFT_v1g172662</name>
</gene>
<dbReference type="GO" id="GO:0005524">
    <property type="term" value="F:ATP binding"/>
    <property type="evidence" value="ECO:0007669"/>
    <property type="project" value="UniProtKB-KW"/>
</dbReference>
<keyword evidence="9" id="KW-0862">Zinc</keyword>
<dbReference type="GO" id="GO:0016020">
    <property type="term" value="C:membrane"/>
    <property type="evidence" value="ECO:0000318"/>
    <property type="project" value="GO_Central"/>
</dbReference>
<dbReference type="InterPro" id="IPR029071">
    <property type="entry name" value="Ubiquitin-like_domsf"/>
</dbReference>
<dbReference type="CDD" id="cd20854">
    <property type="entry name" value="C1_DGKtheta_typeV_rpt3"/>
    <property type="match status" value="1"/>
</dbReference>
<dbReference type="PROSITE" id="PS50081">
    <property type="entry name" value="ZF_DAG_PE_2"/>
    <property type="match status" value="3"/>
</dbReference>
<protein>
    <recommendedName>
        <fullName evidence="12">Diacylglycerol kinase</fullName>
        <shortName evidence="12">DAG kinase</shortName>
        <ecNumber evidence="12">2.7.1.107</ecNumber>
    </recommendedName>
</protein>
<evidence type="ECO:0000256" key="7">
    <source>
        <dbReference type="ARBA" id="ARBA00022771"/>
    </source>
</evidence>
<comment type="similarity">
    <text evidence="2 12">Belongs to the eukaryotic diacylglycerol kinase family.</text>
</comment>
<evidence type="ECO:0000256" key="6">
    <source>
        <dbReference type="ARBA" id="ARBA00022741"/>
    </source>
</evidence>
<dbReference type="InterPro" id="IPR000756">
    <property type="entry name" value="Diacylglycerol_kin_accessory"/>
</dbReference>
<dbReference type="eggNOG" id="KOG1169">
    <property type="taxonomic scope" value="Eukaryota"/>
</dbReference>
<dbReference type="AlphaFoldDB" id="A7SNX6"/>
<feature type="domain" description="Phorbol-ester/DAG-type" evidence="13">
    <location>
        <begin position="97"/>
        <end position="146"/>
    </location>
</feature>
<dbReference type="InterPro" id="IPR017438">
    <property type="entry name" value="ATP-NAD_kinase_N"/>
</dbReference>
<evidence type="ECO:0000256" key="3">
    <source>
        <dbReference type="ARBA" id="ARBA00022679"/>
    </source>
</evidence>
<dbReference type="CDD" id="cd01783">
    <property type="entry name" value="RA2_DAGK-theta"/>
    <property type="match status" value="1"/>
</dbReference>
<keyword evidence="8 12" id="KW-0418">Kinase</keyword>
<feature type="domain" description="Ras-associating" evidence="15">
    <location>
        <begin position="263"/>
        <end position="344"/>
    </location>
</feature>
<evidence type="ECO:0000259" key="13">
    <source>
        <dbReference type="PROSITE" id="PS50081"/>
    </source>
</evidence>
<evidence type="ECO:0000256" key="12">
    <source>
        <dbReference type="RuleBase" id="RU361128"/>
    </source>
</evidence>
<dbReference type="InterPro" id="IPR000159">
    <property type="entry name" value="RA_dom"/>
</dbReference>
<evidence type="ECO:0000256" key="8">
    <source>
        <dbReference type="ARBA" id="ARBA00022777"/>
    </source>
</evidence>
<dbReference type="SMART" id="SM00045">
    <property type="entry name" value="DAGKa"/>
    <property type="match status" value="1"/>
</dbReference>
<dbReference type="GO" id="GO:0046486">
    <property type="term" value="P:glycerolipid metabolic process"/>
    <property type="evidence" value="ECO:0000318"/>
    <property type="project" value="GO_Central"/>
</dbReference>
<dbReference type="SMART" id="SM00046">
    <property type="entry name" value="DAGKc"/>
    <property type="match status" value="1"/>
</dbReference>
<keyword evidence="5" id="KW-0677">Repeat</keyword>
<feature type="domain" description="Ras-associating" evidence="15">
    <location>
        <begin position="347"/>
        <end position="446"/>
    </location>
</feature>
<dbReference type="GO" id="GO:0008270">
    <property type="term" value="F:zinc ion binding"/>
    <property type="evidence" value="ECO:0007669"/>
    <property type="project" value="UniProtKB-KW"/>
</dbReference>